<reference evidence="2 3" key="1">
    <citation type="submission" date="2021-04" db="EMBL/GenBank/DDBJ databases">
        <authorList>
            <person name="Bliznina A."/>
        </authorList>
    </citation>
    <scope>NUCLEOTIDE SEQUENCE [LARGE SCALE GENOMIC DNA]</scope>
</reference>
<feature type="compositionally biased region" description="Polar residues" evidence="1">
    <location>
        <begin position="194"/>
        <end position="223"/>
    </location>
</feature>
<keyword evidence="3" id="KW-1185">Reference proteome</keyword>
<feature type="region of interest" description="Disordered" evidence="1">
    <location>
        <begin position="108"/>
        <end position="128"/>
    </location>
</feature>
<evidence type="ECO:0000256" key="1">
    <source>
        <dbReference type="SAM" id="MobiDB-lite"/>
    </source>
</evidence>
<feature type="compositionally biased region" description="Basic and acidic residues" evidence="1">
    <location>
        <begin position="109"/>
        <end position="120"/>
    </location>
</feature>
<proteinExistence type="predicted"/>
<name>A0ABN7SLU2_OIKDI</name>
<accession>A0ABN7SLU2</accession>
<organism evidence="2 3">
    <name type="scientific">Oikopleura dioica</name>
    <name type="common">Tunicate</name>
    <dbReference type="NCBI Taxonomy" id="34765"/>
    <lineage>
        <taxon>Eukaryota</taxon>
        <taxon>Metazoa</taxon>
        <taxon>Chordata</taxon>
        <taxon>Tunicata</taxon>
        <taxon>Appendicularia</taxon>
        <taxon>Copelata</taxon>
        <taxon>Oikopleuridae</taxon>
        <taxon>Oikopleura</taxon>
    </lineage>
</organism>
<evidence type="ECO:0000313" key="3">
    <source>
        <dbReference type="Proteomes" id="UP001158576"/>
    </source>
</evidence>
<dbReference type="EMBL" id="OU015569">
    <property type="protein sequence ID" value="CAG5099670.1"/>
    <property type="molecule type" value="Genomic_DNA"/>
</dbReference>
<gene>
    <name evidence="2" type="ORF">OKIOD_LOCUS8185</name>
</gene>
<protein>
    <submittedName>
        <fullName evidence="2">Oidioi.mRNA.OKI2018_I69.XSR.g16627.t1.cds</fullName>
    </submittedName>
</protein>
<evidence type="ECO:0000313" key="2">
    <source>
        <dbReference type="EMBL" id="CAG5099670.1"/>
    </source>
</evidence>
<sequence>MTFSASVFDNCDVCRKVFRMNLTDLGYCGQKDCHNCFFVPIWCRKCKVFHHDLKKKNEKGCIKPLARRRGVRKEYFDSPDLNEAFHEAFHEEHCKIIEDELDVIPPVPKQRESIPNENKDAPSPQQSRHGSLYNRIYAFIDKNNPLSGESSTTEKPMPMKRKIDINNNEDCIIIEDQSDVVILPVSKPRKSKKNQLFTSVQESESTISNSLDSEEQIGSQKHK</sequence>
<dbReference type="Proteomes" id="UP001158576">
    <property type="component" value="Chromosome XSR"/>
</dbReference>
<feature type="region of interest" description="Disordered" evidence="1">
    <location>
        <begin position="186"/>
        <end position="223"/>
    </location>
</feature>